<dbReference type="GO" id="GO:0005886">
    <property type="term" value="C:plasma membrane"/>
    <property type="evidence" value="ECO:0007669"/>
    <property type="project" value="UniProtKB-SubCell"/>
</dbReference>
<feature type="transmembrane region" description="Helical" evidence="5">
    <location>
        <begin position="233"/>
        <end position="253"/>
    </location>
</feature>
<protein>
    <submittedName>
        <fullName evidence="7">Putative MFS family arabinose efflux permease</fullName>
    </submittedName>
</protein>
<dbReference type="EMBL" id="QUNO01000013">
    <property type="protein sequence ID" value="REH39240.1"/>
    <property type="molecule type" value="Genomic_DNA"/>
</dbReference>
<evidence type="ECO:0000256" key="3">
    <source>
        <dbReference type="ARBA" id="ARBA00022989"/>
    </source>
</evidence>
<keyword evidence="8" id="KW-1185">Reference proteome</keyword>
<dbReference type="InterPro" id="IPR011701">
    <property type="entry name" value="MFS"/>
</dbReference>
<feature type="transmembrane region" description="Helical" evidence="5">
    <location>
        <begin position="52"/>
        <end position="71"/>
    </location>
</feature>
<dbReference type="InterPro" id="IPR005829">
    <property type="entry name" value="Sugar_transporter_CS"/>
</dbReference>
<feature type="transmembrane region" description="Helical" evidence="5">
    <location>
        <begin position="358"/>
        <end position="380"/>
    </location>
</feature>
<feature type="transmembrane region" description="Helical" evidence="5">
    <location>
        <begin position="83"/>
        <end position="101"/>
    </location>
</feature>
<evidence type="ECO:0000256" key="2">
    <source>
        <dbReference type="ARBA" id="ARBA00022692"/>
    </source>
</evidence>
<feature type="transmembrane region" description="Helical" evidence="5">
    <location>
        <begin position="169"/>
        <end position="189"/>
    </location>
</feature>
<proteinExistence type="predicted"/>
<feature type="transmembrane region" description="Helical" evidence="5">
    <location>
        <begin position="140"/>
        <end position="163"/>
    </location>
</feature>
<evidence type="ECO:0000313" key="8">
    <source>
        <dbReference type="Proteomes" id="UP000256269"/>
    </source>
</evidence>
<evidence type="ECO:0000256" key="4">
    <source>
        <dbReference type="ARBA" id="ARBA00023136"/>
    </source>
</evidence>
<dbReference type="Proteomes" id="UP000256269">
    <property type="component" value="Unassembled WGS sequence"/>
</dbReference>
<dbReference type="InterPro" id="IPR020846">
    <property type="entry name" value="MFS_dom"/>
</dbReference>
<keyword evidence="4 5" id="KW-0472">Membrane</keyword>
<dbReference type="InterPro" id="IPR036259">
    <property type="entry name" value="MFS_trans_sf"/>
</dbReference>
<feature type="domain" description="Major facilitator superfamily (MFS) profile" evidence="6">
    <location>
        <begin position="18"/>
        <end position="449"/>
    </location>
</feature>
<accession>A0A3E0H705</accession>
<dbReference type="AlphaFoldDB" id="A0A3E0H705"/>
<evidence type="ECO:0000313" key="7">
    <source>
        <dbReference type="EMBL" id="REH39240.1"/>
    </source>
</evidence>
<feature type="transmembrane region" description="Helical" evidence="5">
    <location>
        <begin position="273"/>
        <end position="292"/>
    </location>
</feature>
<comment type="subcellular location">
    <subcellularLocation>
        <location evidence="1">Cell membrane</location>
        <topology evidence="1">Multi-pass membrane protein</topology>
    </subcellularLocation>
</comment>
<dbReference type="GO" id="GO:0022857">
    <property type="term" value="F:transmembrane transporter activity"/>
    <property type="evidence" value="ECO:0007669"/>
    <property type="project" value="InterPro"/>
</dbReference>
<name>A0A3E0H705_9PSEU</name>
<dbReference type="PROSITE" id="PS50850">
    <property type="entry name" value="MFS"/>
    <property type="match status" value="1"/>
</dbReference>
<sequence>MTVVTGKSALWAPDRRAATVGLLMLVTLSAFESMGVTTALPTLVHDLHGEELYSWPFTMFLAAQVVGNVVGGRLCDRRGPTPALTVGPAMFAVGLLVAGVAQGMTQLLVGRALQGFGGGVEMVGLYVLVAQVYPERHRPVVFGAFATAWVVPSLVGPTVAGLLAQYLSWRWIFLGLAPLVLVGWGLVLIVLRRLPAFEPPATEPHRRGLTAAAVAAAIGLAVLSWAGDHPSGAGLGAALLGAAALVPGVLVLLPRGTLRARIGLPSAVLARGLMSAAFMGSEAFLPLVLQQVHGFSPAWAGVPLTTAALGWAVGSWLQPRYPELSPARFVRWGFLAIAAGVGLVTLVAPAWGPPWVAAPAWILAGFGMGLGTSSVSVLVLNLSPAAERGFNSAALQMSDLFGQSILIGLGGVLVAALGPTAGWTPLNALLVALALLGGLVVSRRSDQRS</sequence>
<comment type="caution">
    <text evidence="7">The sequence shown here is derived from an EMBL/GenBank/DDBJ whole genome shotgun (WGS) entry which is preliminary data.</text>
</comment>
<evidence type="ECO:0000256" key="5">
    <source>
        <dbReference type="SAM" id="Phobius"/>
    </source>
</evidence>
<feature type="transmembrane region" description="Helical" evidence="5">
    <location>
        <begin position="423"/>
        <end position="441"/>
    </location>
</feature>
<dbReference type="PANTHER" id="PTHR23501:SF154">
    <property type="entry name" value="MULTIDRUG-EFFLUX TRANSPORTER RV1634-RELATED"/>
    <property type="match status" value="1"/>
</dbReference>
<reference evidence="7 8" key="1">
    <citation type="submission" date="2018-08" db="EMBL/GenBank/DDBJ databases">
        <title>Genomic Encyclopedia of Archaeal and Bacterial Type Strains, Phase II (KMG-II): from individual species to whole genera.</title>
        <authorList>
            <person name="Goeker M."/>
        </authorList>
    </citation>
    <scope>NUCLEOTIDE SEQUENCE [LARGE SCALE GENOMIC DNA]</scope>
    <source>
        <strain evidence="7 8">DSM 45791</strain>
    </source>
</reference>
<gene>
    <name evidence="7" type="ORF">BCF44_11395</name>
</gene>
<dbReference type="SUPFAM" id="SSF103473">
    <property type="entry name" value="MFS general substrate transporter"/>
    <property type="match status" value="1"/>
</dbReference>
<feature type="transmembrane region" description="Helical" evidence="5">
    <location>
        <begin position="209"/>
        <end position="227"/>
    </location>
</feature>
<dbReference type="Gene3D" id="1.20.1250.20">
    <property type="entry name" value="MFS general substrate transporter like domains"/>
    <property type="match status" value="1"/>
</dbReference>
<feature type="transmembrane region" description="Helical" evidence="5">
    <location>
        <begin position="20"/>
        <end position="40"/>
    </location>
</feature>
<dbReference type="PANTHER" id="PTHR23501">
    <property type="entry name" value="MAJOR FACILITATOR SUPERFAMILY"/>
    <property type="match status" value="1"/>
</dbReference>
<organism evidence="7 8">
    <name type="scientific">Kutzneria buriramensis</name>
    <dbReference type="NCBI Taxonomy" id="1045776"/>
    <lineage>
        <taxon>Bacteria</taxon>
        <taxon>Bacillati</taxon>
        <taxon>Actinomycetota</taxon>
        <taxon>Actinomycetes</taxon>
        <taxon>Pseudonocardiales</taxon>
        <taxon>Pseudonocardiaceae</taxon>
        <taxon>Kutzneria</taxon>
    </lineage>
</organism>
<dbReference type="Pfam" id="PF07690">
    <property type="entry name" value="MFS_1"/>
    <property type="match status" value="1"/>
</dbReference>
<feature type="transmembrane region" description="Helical" evidence="5">
    <location>
        <begin position="329"/>
        <end position="352"/>
    </location>
</feature>
<feature type="transmembrane region" description="Helical" evidence="5">
    <location>
        <begin position="113"/>
        <end position="133"/>
    </location>
</feature>
<evidence type="ECO:0000256" key="1">
    <source>
        <dbReference type="ARBA" id="ARBA00004651"/>
    </source>
</evidence>
<evidence type="ECO:0000259" key="6">
    <source>
        <dbReference type="PROSITE" id="PS50850"/>
    </source>
</evidence>
<feature type="transmembrane region" description="Helical" evidence="5">
    <location>
        <begin position="298"/>
        <end position="317"/>
    </location>
</feature>
<keyword evidence="2 5" id="KW-0812">Transmembrane</keyword>
<feature type="transmembrane region" description="Helical" evidence="5">
    <location>
        <begin position="400"/>
        <end position="417"/>
    </location>
</feature>
<dbReference type="PROSITE" id="PS00217">
    <property type="entry name" value="SUGAR_TRANSPORT_2"/>
    <property type="match status" value="1"/>
</dbReference>
<dbReference type="PRINTS" id="PR01036">
    <property type="entry name" value="TCRTETB"/>
</dbReference>
<dbReference type="Gene3D" id="1.20.1720.10">
    <property type="entry name" value="Multidrug resistance protein D"/>
    <property type="match status" value="1"/>
</dbReference>
<keyword evidence="3 5" id="KW-1133">Transmembrane helix</keyword>